<name>A0AAP0CQW3_9ASTR</name>
<dbReference type="AlphaFoldDB" id="A0AAP0CQW3"/>
<evidence type="ECO:0000256" key="8">
    <source>
        <dbReference type="PROSITE-ProRule" id="PRU00175"/>
    </source>
</evidence>
<dbReference type="SMART" id="SM00184">
    <property type="entry name" value="RING"/>
    <property type="match status" value="1"/>
</dbReference>
<evidence type="ECO:0000256" key="7">
    <source>
        <dbReference type="ARBA" id="ARBA00022833"/>
    </source>
</evidence>
<dbReference type="GO" id="GO:0008270">
    <property type="term" value="F:zinc ion binding"/>
    <property type="evidence" value="ECO:0007669"/>
    <property type="project" value="UniProtKB-KW"/>
</dbReference>
<dbReference type="PANTHER" id="PTHR15710">
    <property type="entry name" value="E3 UBIQUITIN-PROTEIN LIGASE PRAJA"/>
    <property type="match status" value="1"/>
</dbReference>
<keyword evidence="7" id="KW-0862">Zinc</keyword>
<evidence type="ECO:0000256" key="9">
    <source>
        <dbReference type="SAM" id="MobiDB-lite"/>
    </source>
</evidence>
<reference evidence="11 12" key="1">
    <citation type="submission" date="2024-04" db="EMBL/GenBank/DDBJ databases">
        <title>The reference genome of an endangered Asteraceae, Deinandra increscens subsp. villosa, native to the Central Coast of California.</title>
        <authorList>
            <person name="Guilliams M."/>
            <person name="Hasenstab-Lehman K."/>
            <person name="Meyer R."/>
            <person name="Mcevoy S."/>
        </authorList>
    </citation>
    <scope>NUCLEOTIDE SEQUENCE [LARGE SCALE GENOMIC DNA]</scope>
    <source>
        <tissue evidence="11">Leaf</tissue>
    </source>
</reference>
<organism evidence="11 12">
    <name type="scientific">Deinandra increscens subsp. villosa</name>
    <dbReference type="NCBI Taxonomy" id="3103831"/>
    <lineage>
        <taxon>Eukaryota</taxon>
        <taxon>Viridiplantae</taxon>
        <taxon>Streptophyta</taxon>
        <taxon>Embryophyta</taxon>
        <taxon>Tracheophyta</taxon>
        <taxon>Spermatophyta</taxon>
        <taxon>Magnoliopsida</taxon>
        <taxon>eudicotyledons</taxon>
        <taxon>Gunneridae</taxon>
        <taxon>Pentapetalae</taxon>
        <taxon>asterids</taxon>
        <taxon>campanulids</taxon>
        <taxon>Asterales</taxon>
        <taxon>Asteraceae</taxon>
        <taxon>Asteroideae</taxon>
        <taxon>Heliantheae alliance</taxon>
        <taxon>Madieae</taxon>
        <taxon>Madiinae</taxon>
        <taxon>Deinandra</taxon>
    </lineage>
</organism>
<evidence type="ECO:0000256" key="5">
    <source>
        <dbReference type="ARBA" id="ARBA00022771"/>
    </source>
</evidence>
<dbReference type="GO" id="GO:0005737">
    <property type="term" value="C:cytoplasm"/>
    <property type="evidence" value="ECO:0007669"/>
    <property type="project" value="TreeGrafter"/>
</dbReference>
<evidence type="ECO:0000259" key="10">
    <source>
        <dbReference type="PROSITE" id="PS50089"/>
    </source>
</evidence>
<dbReference type="EC" id="2.3.2.27" evidence="2"/>
<dbReference type="SUPFAM" id="SSF57850">
    <property type="entry name" value="RING/U-box"/>
    <property type="match status" value="1"/>
</dbReference>
<feature type="region of interest" description="Disordered" evidence="9">
    <location>
        <begin position="356"/>
        <end position="391"/>
    </location>
</feature>
<proteinExistence type="predicted"/>
<feature type="compositionally biased region" description="Polar residues" evidence="9">
    <location>
        <begin position="167"/>
        <end position="185"/>
    </location>
</feature>
<feature type="domain" description="RING-type" evidence="10">
    <location>
        <begin position="270"/>
        <end position="311"/>
    </location>
</feature>
<dbReference type="EMBL" id="JBCNJP010000023">
    <property type="protein sequence ID" value="KAK9058522.1"/>
    <property type="molecule type" value="Genomic_DNA"/>
</dbReference>
<evidence type="ECO:0000313" key="12">
    <source>
        <dbReference type="Proteomes" id="UP001408789"/>
    </source>
</evidence>
<dbReference type="Pfam" id="PF14369">
    <property type="entry name" value="Zn_ribbon_19"/>
    <property type="match status" value="1"/>
</dbReference>
<dbReference type="GO" id="GO:0061630">
    <property type="term" value="F:ubiquitin protein ligase activity"/>
    <property type="evidence" value="ECO:0007669"/>
    <property type="project" value="UniProtKB-EC"/>
</dbReference>
<gene>
    <name evidence="11" type="ORF">SSX86_023364</name>
</gene>
<evidence type="ECO:0000256" key="2">
    <source>
        <dbReference type="ARBA" id="ARBA00012483"/>
    </source>
</evidence>
<evidence type="ECO:0000256" key="3">
    <source>
        <dbReference type="ARBA" id="ARBA00022679"/>
    </source>
</evidence>
<dbReference type="CDD" id="cd16667">
    <property type="entry name" value="RING-H2_RNF126-like"/>
    <property type="match status" value="1"/>
</dbReference>
<dbReference type="GO" id="GO:0016567">
    <property type="term" value="P:protein ubiquitination"/>
    <property type="evidence" value="ECO:0007669"/>
    <property type="project" value="TreeGrafter"/>
</dbReference>
<keyword evidence="3" id="KW-0808">Transferase</keyword>
<accession>A0AAP0CQW3</accession>
<dbReference type="PROSITE" id="PS50089">
    <property type="entry name" value="ZF_RING_2"/>
    <property type="match status" value="1"/>
</dbReference>
<keyword evidence="5 8" id="KW-0863">Zinc-finger</keyword>
<dbReference type="InterPro" id="IPR001841">
    <property type="entry name" value="Znf_RING"/>
</dbReference>
<dbReference type="FunFam" id="3.30.40.10:FF:000022">
    <property type="entry name" value="E3 ubiquitin-protein ligase RING1-like"/>
    <property type="match status" value="1"/>
</dbReference>
<dbReference type="Proteomes" id="UP001408789">
    <property type="component" value="Unassembled WGS sequence"/>
</dbReference>
<keyword evidence="12" id="KW-1185">Reference proteome</keyword>
<dbReference type="Pfam" id="PF13639">
    <property type="entry name" value="zf-RING_2"/>
    <property type="match status" value="1"/>
</dbReference>
<dbReference type="Gene3D" id="3.30.40.10">
    <property type="entry name" value="Zinc/RING finger domain, C3HC4 (zinc finger)"/>
    <property type="match status" value="1"/>
</dbReference>
<dbReference type="PANTHER" id="PTHR15710:SF22">
    <property type="entry name" value="RING-TYPE E3 UBIQUITIN TRANSFERASE"/>
    <property type="match status" value="1"/>
</dbReference>
<comment type="caution">
    <text evidence="11">The sequence shown here is derived from an EMBL/GenBank/DDBJ whole genome shotgun (WGS) entry which is preliminary data.</text>
</comment>
<evidence type="ECO:0000313" key="11">
    <source>
        <dbReference type="EMBL" id="KAK9058522.1"/>
    </source>
</evidence>
<feature type="region of interest" description="Disordered" evidence="9">
    <location>
        <begin position="163"/>
        <end position="187"/>
    </location>
</feature>
<evidence type="ECO:0000256" key="1">
    <source>
        <dbReference type="ARBA" id="ARBA00000900"/>
    </source>
</evidence>
<dbReference type="InterPro" id="IPR013083">
    <property type="entry name" value="Znf_RING/FYVE/PHD"/>
</dbReference>
<comment type="catalytic activity">
    <reaction evidence="1">
        <text>S-ubiquitinyl-[E2 ubiquitin-conjugating enzyme]-L-cysteine + [acceptor protein]-L-lysine = [E2 ubiquitin-conjugating enzyme]-L-cysteine + N(6)-ubiquitinyl-[acceptor protein]-L-lysine.</text>
        <dbReference type="EC" id="2.3.2.27"/>
    </reaction>
</comment>
<evidence type="ECO:0000256" key="6">
    <source>
        <dbReference type="ARBA" id="ARBA00022786"/>
    </source>
</evidence>
<evidence type="ECO:0000256" key="4">
    <source>
        <dbReference type="ARBA" id="ARBA00022723"/>
    </source>
</evidence>
<keyword evidence="4" id="KW-0479">Metal-binding</keyword>
<dbReference type="InterPro" id="IPR039525">
    <property type="entry name" value="RNF126-like_zinc-ribbon"/>
</dbReference>
<sequence>MEEDRESARYWCHQCDRLVIPILGIETVKCSSCNGEFVEEIGSIMTDHHHHHHHGPEEGGSDTDLDPDRSLSLWAPILLGMLNNRRGRQRFTHVGFDEDGDEDDEDRPVDRLVDRLGSYERYRRYQFQQPHERPESDLGREFESAMRLHRRNPATNFRLHGVRRGITSESENNTDTENGRDGNTNRGRERLILINPFNQTIIVQGGGSGSNPSQRQSIGSLGDYFSGPALEQLLQHLAENDPNRYGTPPAQKEAIDALPNVTIEEPSVQCSVCLDDFEVGTEAKELPCKHRFHSKCILPWLELHSSCPVCRLELPADESKLNQERNGSSSSDSDNIANNSWFSASLPWPLNSLFSSTSRPATSDSGSGSGSGSSSSSSSSPQAHGEADSSH</sequence>
<keyword evidence="6" id="KW-0833">Ubl conjugation pathway</keyword>
<protein>
    <recommendedName>
        <fullName evidence="2">RING-type E3 ubiquitin transferase</fullName>
        <ecNumber evidence="2">2.3.2.27</ecNumber>
    </recommendedName>
</protein>